<name>A0A1Z5JGN8_FISSO</name>
<keyword evidence="13" id="KW-1185">Reference proteome</keyword>
<dbReference type="PANTHER" id="PTHR12743">
    <property type="entry name" value="CYTOCHROME C1 HEME LYASE"/>
    <property type="match status" value="1"/>
</dbReference>
<keyword evidence="3 10" id="KW-0349">Heme</keyword>
<evidence type="ECO:0000256" key="2">
    <source>
        <dbReference type="ARBA" id="ARBA00007255"/>
    </source>
</evidence>
<dbReference type="Proteomes" id="UP000198406">
    <property type="component" value="Unassembled WGS sequence"/>
</dbReference>
<feature type="compositionally biased region" description="Basic and acidic residues" evidence="11">
    <location>
        <begin position="86"/>
        <end position="96"/>
    </location>
</feature>
<keyword evidence="6 10" id="KW-0408">Iron</keyword>
<keyword evidence="4 10" id="KW-0479">Metal-binding</keyword>
<dbReference type="InParanoid" id="A0A1Z5JGN8"/>
<gene>
    <name evidence="12" type="ORF">FisN_17Hh105</name>
</gene>
<comment type="function">
    <text evidence="10">Lyase that catalyzes the covalent linking of the heme group to the cytochrome C apoprotein to produce the mature functional cytochrome.</text>
</comment>
<accession>A0A1Z5JGN8</accession>
<evidence type="ECO:0000256" key="5">
    <source>
        <dbReference type="ARBA" id="ARBA00022792"/>
    </source>
</evidence>
<evidence type="ECO:0000313" key="13">
    <source>
        <dbReference type="Proteomes" id="UP000198406"/>
    </source>
</evidence>
<protein>
    <recommendedName>
        <fullName evidence="10">Holocytochrome c-type synthase</fullName>
        <ecNumber evidence="10">4.4.1.17</ecNumber>
    </recommendedName>
</protein>
<proteinExistence type="inferred from homology"/>
<comment type="caution">
    <text evidence="12">The sequence shown here is derived from an EMBL/GenBank/DDBJ whole genome shotgun (WGS) entry which is preliminary data.</text>
</comment>
<evidence type="ECO:0000256" key="8">
    <source>
        <dbReference type="ARBA" id="ARBA00023136"/>
    </source>
</evidence>
<dbReference type="AlphaFoldDB" id="A0A1Z5JGN8"/>
<evidence type="ECO:0000313" key="12">
    <source>
        <dbReference type="EMBL" id="GAX13175.1"/>
    </source>
</evidence>
<evidence type="ECO:0000256" key="7">
    <source>
        <dbReference type="ARBA" id="ARBA00023128"/>
    </source>
</evidence>
<dbReference type="EMBL" id="BDSP01000061">
    <property type="protein sequence ID" value="GAX13175.1"/>
    <property type="molecule type" value="Genomic_DNA"/>
</dbReference>
<evidence type="ECO:0000256" key="6">
    <source>
        <dbReference type="ARBA" id="ARBA00023004"/>
    </source>
</evidence>
<keyword evidence="5 10" id="KW-0999">Mitochondrion inner membrane</keyword>
<dbReference type="GO" id="GO:0004408">
    <property type="term" value="F:holocytochrome-c synthase activity"/>
    <property type="evidence" value="ECO:0007669"/>
    <property type="project" value="UniProtKB-EC"/>
</dbReference>
<dbReference type="GO" id="GO:0005743">
    <property type="term" value="C:mitochondrial inner membrane"/>
    <property type="evidence" value="ECO:0007669"/>
    <property type="project" value="UniProtKB-SubCell"/>
</dbReference>
<keyword evidence="9 10" id="KW-0456">Lyase</keyword>
<dbReference type="PROSITE" id="PS00821">
    <property type="entry name" value="CYTO_HEME_LYASE_1"/>
    <property type="match status" value="1"/>
</dbReference>
<feature type="compositionally biased region" description="Basic and acidic residues" evidence="11">
    <location>
        <begin position="1"/>
        <end position="19"/>
    </location>
</feature>
<dbReference type="EC" id="4.4.1.17" evidence="10"/>
<organism evidence="12 13">
    <name type="scientific">Fistulifera solaris</name>
    <name type="common">Oleaginous diatom</name>
    <dbReference type="NCBI Taxonomy" id="1519565"/>
    <lineage>
        <taxon>Eukaryota</taxon>
        <taxon>Sar</taxon>
        <taxon>Stramenopiles</taxon>
        <taxon>Ochrophyta</taxon>
        <taxon>Bacillariophyta</taxon>
        <taxon>Bacillariophyceae</taxon>
        <taxon>Bacillariophycidae</taxon>
        <taxon>Naviculales</taxon>
        <taxon>Naviculaceae</taxon>
        <taxon>Fistulifera</taxon>
    </lineage>
</organism>
<evidence type="ECO:0000256" key="4">
    <source>
        <dbReference type="ARBA" id="ARBA00022723"/>
    </source>
</evidence>
<evidence type="ECO:0000256" key="3">
    <source>
        <dbReference type="ARBA" id="ARBA00022617"/>
    </source>
</evidence>
<evidence type="ECO:0000256" key="11">
    <source>
        <dbReference type="SAM" id="MobiDB-lite"/>
    </source>
</evidence>
<dbReference type="GO" id="GO:0046872">
    <property type="term" value="F:metal ion binding"/>
    <property type="evidence" value="ECO:0007669"/>
    <property type="project" value="UniProtKB-KW"/>
</dbReference>
<comment type="similarity">
    <text evidence="2 10">Belongs to the cytochrome c-type heme lyase family.</text>
</comment>
<dbReference type="OrthoDB" id="4243at2759"/>
<keyword evidence="8 10" id="KW-0472">Membrane</keyword>
<comment type="catalytic activity">
    <reaction evidence="10">
        <text>holo-[cytochrome c] = apo-[cytochrome c] + heme b</text>
        <dbReference type="Rhea" id="RHEA:22648"/>
        <dbReference type="Rhea" id="RHEA-COMP:10725"/>
        <dbReference type="Rhea" id="RHEA-COMP:10726"/>
        <dbReference type="ChEBI" id="CHEBI:29950"/>
        <dbReference type="ChEBI" id="CHEBI:60344"/>
        <dbReference type="ChEBI" id="CHEBI:83739"/>
        <dbReference type="EC" id="4.4.1.17"/>
    </reaction>
</comment>
<feature type="compositionally biased region" description="Polar residues" evidence="11">
    <location>
        <begin position="72"/>
        <end position="84"/>
    </location>
</feature>
<feature type="region of interest" description="Disordered" evidence="11">
    <location>
        <begin position="1"/>
        <end position="100"/>
    </location>
</feature>
<dbReference type="InterPro" id="IPR000511">
    <property type="entry name" value="Holocyt_c/c1_synthase"/>
</dbReference>
<dbReference type="FunCoup" id="A0A1Z5JGN8">
    <property type="interactions" value="142"/>
</dbReference>
<sequence>MSAEKSDNSSRCPVKHDGGNDSGTSSFWGWLGGTNGNAPSEALPEGCKSPTFASLEEAARHAQSPHPDQKIPLSTSRQVSSIMRGTNDDLPRHQTEDSNQENKWVYPSEQQFYNAMRRKGWSNIPEDSIPTVLQIHNHINERTWRNIQEWESSDELLLARFMGRPKDISPKAFFLSKVLRMYDPPFDRHDWYVQHPGSQEQHRYVIDYYYLPNPDPNMPPIPYVDARPALDHPRAVWLQGKQFFKSAFPGITGYINKLSSQSSR</sequence>
<dbReference type="PANTHER" id="PTHR12743:SF0">
    <property type="entry name" value="HOLOCYTOCHROME C-TYPE SYNTHASE"/>
    <property type="match status" value="1"/>
</dbReference>
<dbReference type="Pfam" id="PF01265">
    <property type="entry name" value="Cyto_heme_lyase"/>
    <property type="match status" value="2"/>
</dbReference>
<comment type="subcellular location">
    <subcellularLocation>
        <location evidence="1 10">Mitochondrion inner membrane</location>
    </subcellularLocation>
</comment>
<keyword evidence="7 10" id="KW-0496">Mitochondrion</keyword>
<evidence type="ECO:0000256" key="10">
    <source>
        <dbReference type="RuleBase" id="RU363130"/>
    </source>
</evidence>
<dbReference type="PROSITE" id="PS00822">
    <property type="entry name" value="CYTO_HEME_LYASE_2"/>
    <property type="match status" value="1"/>
</dbReference>
<reference evidence="12 13" key="1">
    <citation type="journal article" date="2015" name="Plant Cell">
        <title>Oil accumulation by the oleaginous diatom Fistulifera solaris as revealed by the genome and transcriptome.</title>
        <authorList>
            <person name="Tanaka T."/>
            <person name="Maeda Y."/>
            <person name="Veluchamy A."/>
            <person name="Tanaka M."/>
            <person name="Abida H."/>
            <person name="Marechal E."/>
            <person name="Bowler C."/>
            <person name="Muto M."/>
            <person name="Sunaga Y."/>
            <person name="Tanaka M."/>
            <person name="Yoshino T."/>
            <person name="Taniguchi T."/>
            <person name="Fukuda Y."/>
            <person name="Nemoto M."/>
            <person name="Matsumoto M."/>
            <person name="Wong P.S."/>
            <person name="Aburatani S."/>
            <person name="Fujibuchi W."/>
        </authorList>
    </citation>
    <scope>NUCLEOTIDE SEQUENCE [LARGE SCALE GENOMIC DNA]</scope>
    <source>
        <strain evidence="12 13">JPCC DA0580</strain>
    </source>
</reference>
<evidence type="ECO:0000256" key="1">
    <source>
        <dbReference type="ARBA" id="ARBA00004273"/>
    </source>
</evidence>
<evidence type="ECO:0000256" key="9">
    <source>
        <dbReference type="ARBA" id="ARBA00023239"/>
    </source>
</evidence>